<feature type="region of interest" description="Disordered" evidence="1">
    <location>
        <begin position="21"/>
        <end position="41"/>
    </location>
</feature>
<evidence type="ECO:0000256" key="1">
    <source>
        <dbReference type="SAM" id="MobiDB-lite"/>
    </source>
</evidence>
<proteinExistence type="predicted"/>
<dbReference type="PANTHER" id="PTHR22949:SF0">
    <property type="entry name" value="RE27538P"/>
    <property type="match status" value="1"/>
</dbReference>
<sequence>MKVRDIVPEKVQAETCENRMKFQQTPPHSTHSNNNDMTTTTTTTTIKDDIMTLSAYAAIINETLPHNPELQLSIHDLVHPTESAESLLESLSNEQLSIIEQAVSKIKERKMGNISNDAANENHQVQHSASNTTADSNSIQETWNTHLVANVLAEAISNQENLTNAQQPSQTESIELNTQPLTIANKTSKDKPPTPPPQRNETINHPNPKATTTKPPVTSNAAPSTSPFLSSHEPTTELKEGIEWVSFVYSHHRTLRRYCIRTDLDKVDTSILDDKFKKENCVYPRANLPRETYRGNRWSYETECNVLGWKLAYLNLEEIAGKRGLIQRAVDSYRNRYPSMRSRRVARQEKLLKGTLRKRKHRETTGSTEDDEHSNKAAKNQHENSEKAPKTILIEDSSSTSKCRIRINIESVVLDAVDIAFRKNNCVFPRAMHITSETPSVSQRRLDEAKCNEIGWKLAWLNPRQLANKKNLLQKALDTYRNQFTPNLRPRKYASRIAPAPYVPPPPPPPTPTTLNTATPPSPSATIQGTEIPQEEAIAEQELNTDTSANNNKQTIPLTAQALADQQKELQELGLANAVSSPHKRRDSITGQSCYSGTTVTLDFHDFCFSPPPEEDNDMMASCEEDTTTTTTMHDVSTTANSPIFPTTANMFEDFILASFQPVDSSKDILMPDQLLSNGNNSSDESNGSSYQNTPSPQALITLSELYQQAFFMGAATNDGTTDGLFRPDSNKDSSLFMLDGENANHVGGNVIDLIAKYGNVNAGVDDFTNASSSVADPSLLNQLF</sequence>
<organism evidence="3">
    <name type="scientific">Mucor ambiguus</name>
    <dbReference type="NCBI Taxonomy" id="91626"/>
    <lineage>
        <taxon>Eukaryota</taxon>
        <taxon>Fungi</taxon>
        <taxon>Fungi incertae sedis</taxon>
        <taxon>Mucoromycota</taxon>
        <taxon>Mucoromycotina</taxon>
        <taxon>Mucoromycetes</taxon>
        <taxon>Mucorales</taxon>
        <taxon>Mucorineae</taxon>
        <taxon>Mucoraceae</taxon>
        <taxon>Mucor</taxon>
    </lineage>
</organism>
<dbReference type="PANTHER" id="PTHR22949">
    <property type="entry name" value="WHITE COLLAR 2 PROTEIN WC2"/>
    <property type="match status" value="1"/>
</dbReference>
<feature type="compositionally biased region" description="Basic and acidic residues" evidence="1">
    <location>
        <begin position="380"/>
        <end position="389"/>
    </location>
</feature>
<feature type="domain" description="DUF8032" evidence="2">
    <location>
        <begin position="389"/>
        <end position="484"/>
    </location>
</feature>
<feature type="compositionally biased region" description="Polar residues" evidence="1">
    <location>
        <begin position="21"/>
        <end position="37"/>
    </location>
</feature>
<accession>A0A0C9MXY2</accession>
<evidence type="ECO:0000313" key="3">
    <source>
        <dbReference type="EMBL" id="GAN07073.1"/>
    </source>
</evidence>
<protein>
    <recommendedName>
        <fullName evidence="2">DUF8032 domain-containing protein</fullName>
    </recommendedName>
</protein>
<dbReference type="AlphaFoldDB" id="A0A0C9MXY2"/>
<feature type="region of interest" description="Disordered" evidence="1">
    <location>
        <begin position="497"/>
        <end position="527"/>
    </location>
</feature>
<dbReference type="Proteomes" id="UP000053815">
    <property type="component" value="Unassembled WGS sequence"/>
</dbReference>
<dbReference type="InterPro" id="IPR058345">
    <property type="entry name" value="DUF8032"/>
</dbReference>
<keyword evidence="4" id="KW-1185">Reference proteome</keyword>
<name>A0A0C9MXY2_9FUNG</name>
<feature type="compositionally biased region" description="Low complexity" evidence="1">
    <location>
        <begin position="677"/>
        <end position="690"/>
    </location>
</feature>
<dbReference type="Pfam" id="PF26087">
    <property type="entry name" value="DUF8032"/>
    <property type="match status" value="2"/>
</dbReference>
<gene>
    <name evidence="3" type="ORF">MAM1_0147c06563</name>
</gene>
<reference evidence="3" key="1">
    <citation type="submission" date="2014-09" db="EMBL/GenBank/DDBJ databases">
        <title>Draft genome sequence of an oleaginous Mucoromycotina fungus Mucor ambiguus NBRC6742.</title>
        <authorList>
            <person name="Takeda I."/>
            <person name="Yamane N."/>
            <person name="Morita T."/>
            <person name="Tamano K."/>
            <person name="Machida M."/>
            <person name="Baker S."/>
            <person name="Koike H."/>
        </authorList>
    </citation>
    <scope>NUCLEOTIDE SEQUENCE</scope>
    <source>
        <strain evidence="3">NBRC 6742</strain>
    </source>
</reference>
<evidence type="ECO:0000259" key="2">
    <source>
        <dbReference type="Pfam" id="PF26087"/>
    </source>
</evidence>
<feature type="domain" description="DUF8032" evidence="2">
    <location>
        <begin position="243"/>
        <end position="336"/>
    </location>
</feature>
<feature type="region of interest" description="Disordered" evidence="1">
    <location>
        <begin position="340"/>
        <end position="391"/>
    </location>
</feature>
<feature type="compositionally biased region" description="Pro residues" evidence="1">
    <location>
        <begin position="501"/>
        <end position="512"/>
    </location>
</feature>
<evidence type="ECO:0000313" key="4">
    <source>
        <dbReference type="Proteomes" id="UP000053815"/>
    </source>
</evidence>
<dbReference type="OrthoDB" id="5599902at2759"/>
<dbReference type="EMBL" id="DF836436">
    <property type="protein sequence ID" value="GAN07073.1"/>
    <property type="molecule type" value="Genomic_DNA"/>
</dbReference>
<feature type="compositionally biased region" description="Polar residues" evidence="1">
    <location>
        <begin position="199"/>
        <end position="233"/>
    </location>
</feature>
<feature type="region of interest" description="Disordered" evidence="1">
    <location>
        <begin position="183"/>
        <end position="233"/>
    </location>
</feature>
<feature type="region of interest" description="Disordered" evidence="1">
    <location>
        <begin position="671"/>
        <end position="695"/>
    </location>
</feature>
<dbReference type="STRING" id="91626.A0A0C9MXY2"/>